<dbReference type="Gene3D" id="3.40.50.2000">
    <property type="entry name" value="Glycogen Phosphorylase B"/>
    <property type="match status" value="1"/>
</dbReference>
<organism evidence="1 2">
    <name type="scientific">Candidatus Anoxymicrobium japonicum</name>
    <dbReference type="NCBI Taxonomy" id="2013648"/>
    <lineage>
        <taxon>Bacteria</taxon>
        <taxon>Bacillati</taxon>
        <taxon>Actinomycetota</taxon>
        <taxon>Candidatus Geothermincolia</taxon>
        <taxon>Candidatus Geothermincolales</taxon>
        <taxon>Candidatus Anoxymicrobiaceae</taxon>
        <taxon>Candidatus Anoxymicrobium</taxon>
    </lineage>
</organism>
<dbReference type="EMBL" id="PHEX01000035">
    <property type="protein sequence ID" value="PKQ28052.1"/>
    <property type="molecule type" value="Genomic_DNA"/>
</dbReference>
<evidence type="ECO:0000313" key="1">
    <source>
        <dbReference type="EMBL" id="PKQ28052.1"/>
    </source>
</evidence>
<reference evidence="1 2" key="1">
    <citation type="journal article" date="2017" name="ISME J.">
        <title>Potential for microbial H2 and metal transformations associated with novel bacteria and archaea in deep terrestrial subsurface sediments.</title>
        <authorList>
            <person name="Hernsdorf A.W."/>
            <person name="Amano Y."/>
            <person name="Miyakawa K."/>
            <person name="Ise K."/>
            <person name="Suzuki Y."/>
            <person name="Anantharaman K."/>
            <person name="Probst A."/>
            <person name="Burstein D."/>
            <person name="Thomas B.C."/>
            <person name="Banfield J.F."/>
        </authorList>
    </citation>
    <scope>NUCLEOTIDE SEQUENCE [LARGE SCALE GENOMIC DNA]</scope>
    <source>
        <strain evidence="1">HGW-Actinobacteria-3</strain>
    </source>
</reference>
<dbReference type="SUPFAM" id="SSF53756">
    <property type="entry name" value="UDP-Glycosyltransferase/glycogen phosphorylase"/>
    <property type="match status" value="1"/>
</dbReference>
<dbReference type="GO" id="GO:0016740">
    <property type="term" value="F:transferase activity"/>
    <property type="evidence" value="ECO:0007669"/>
    <property type="project" value="UniProtKB-KW"/>
</dbReference>
<name>A0A2N3G605_9ACTN</name>
<protein>
    <submittedName>
        <fullName evidence="1">Glycosyltransferase</fullName>
    </submittedName>
</protein>
<dbReference type="AlphaFoldDB" id="A0A2N3G605"/>
<comment type="caution">
    <text evidence="1">The sequence shown here is derived from an EMBL/GenBank/DDBJ whole genome shotgun (WGS) entry which is preliminary data.</text>
</comment>
<evidence type="ECO:0000313" key="2">
    <source>
        <dbReference type="Proteomes" id="UP000233654"/>
    </source>
</evidence>
<accession>A0A2N3G605</accession>
<keyword evidence="1" id="KW-0808">Transferase</keyword>
<proteinExistence type="predicted"/>
<dbReference type="Proteomes" id="UP000233654">
    <property type="component" value="Unassembled WGS sequence"/>
</dbReference>
<sequence length="417" mass="47075">MQKNKKILMVAFHFPPFKMSSGIQRTLKFCTYLREYGWDPMVLSVSPKAYDVINPDQLKEIPDDVIVERAWGLDTATQLSFRGKYLRWMAQPDRWATWWLGGMWTGMQMIRKYQPDVLFSTFPIATAHMIGLGLSKRSGLPWVADFRDAMTEEGYPRDPLTWRVQRKLEAASVEQCTRALFTTKLTRQMYAERYPHIAESKWGVVENGYDEDNFLDAQRGLEEAPLGKPNQITLVHSGILYPKERDPRPFFAAIAGLKKEGAISADTLQIVLRATGSDDLYRPQLASHGIEDIVRLEPVVAYREALREMLRADGLLLFQGSVCNHQIPAKIYEYYRTGRPIFALVDAPGISAKMLRDVGATDQANIADAEEIARALRAFVDKLKAGQASGVDYAIASQHSRRSRTGELATILNGIVA</sequence>
<gene>
    <name evidence="1" type="ORF">CVT63_04800</name>
</gene>